<comment type="cofactor">
    <cofactor evidence="1">
        <name>FAD</name>
        <dbReference type="ChEBI" id="CHEBI:57692"/>
    </cofactor>
</comment>
<evidence type="ECO:0000256" key="3">
    <source>
        <dbReference type="ARBA" id="ARBA00022630"/>
    </source>
</evidence>
<dbReference type="InterPro" id="IPR016169">
    <property type="entry name" value="FAD-bd_PCMH_sub2"/>
</dbReference>
<dbReference type="EMBL" id="FUWJ01000002">
    <property type="protein sequence ID" value="SJZ90782.1"/>
    <property type="molecule type" value="Genomic_DNA"/>
</dbReference>
<reference evidence="8" key="1">
    <citation type="submission" date="2017-02" db="EMBL/GenBank/DDBJ databases">
        <authorList>
            <person name="Varghese N."/>
            <person name="Submissions S."/>
        </authorList>
    </citation>
    <scope>NUCLEOTIDE SEQUENCE [LARGE SCALE GENOMIC DNA]</scope>
    <source>
        <strain evidence="8">ATCC 27094</strain>
    </source>
</reference>
<evidence type="ECO:0000256" key="2">
    <source>
        <dbReference type="ARBA" id="ARBA00005466"/>
    </source>
</evidence>
<dbReference type="Gene3D" id="3.30.465.10">
    <property type="match status" value="2"/>
</dbReference>
<keyword evidence="4" id="KW-0274">FAD</keyword>
<dbReference type="OrthoDB" id="9775082at2"/>
<evidence type="ECO:0000256" key="1">
    <source>
        <dbReference type="ARBA" id="ARBA00001974"/>
    </source>
</evidence>
<dbReference type="PANTHER" id="PTHR42973:SF39">
    <property type="entry name" value="FAD-BINDING PCMH-TYPE DOMAIN-CONTAINING PROTEIN"/>
    <property type="match status" value="1"/>
</dbReference>
<dbReference type="RefSeq" id="WP_085934467.1">
    <property type="nucleotide sequence ID" value="NZ_FUWJ01000002.1"/>
</dbReference>
<dbReference type="InterPro" id="IPR012951">
    <property type="entry name" value="BBE"/>
</dbReference>
<dbReference type="InterPro" id="IPR016166">
    <property type="entry name" value="FAD-bd_PCMH"/>
</dbReference>
<dbReference type="Pfam" id="PF08031">
    <property type="entry name" value="BBE"/>
    <property type="match status" value="1"/>
</dbReference>
<dbReference type="GO" id="GO:0016491">
    <property type="term" value="F:oxidoreductase activity"/>
    <property type="evidence" value="ECO:0007669"/>
    <property type="project" value="UniProtKB-KW"/>
</dbReference>
<dbReference type="InterPro" id="IPR050416">
    <property type="entry name" value="FAD-linked_Oxidoreductase"/>
</dbReference>
<dbReference type="InterPro" id="IPR006094">
    <property type="entry name" value="Oxid_FAD_bind_N"/>
</dbReference>
<evidence type="ECO:0000259" key="6">
    <source>
        <dbReference type="PROSITE" id="PS51387"/>
    </source>
</evidence>
<dbReference type="GO" id="GO:0071949">
    <property type="term" value="F:FAD binding"/>
    <property type="evidence" value="ECO:0007669"/>
    <property type="project" value="InterPro"/>
</dbReference>
<dbReference type="Proteomes" id="UP000190092">
    <property type="component" value="Unassembled WGS sequence"/>
</dbReference>
<organism evidence="7 8">
    <name type="scientific">Enhydrobacter aerosaccus</name>
    <dbReference type="NCBI Taxonomy" id="225324"/>
    <lineage>
        <taxon>Bacteria</taxon>
        <taxon>Pseudomonadati</taxon>
        <taxon>Pseudomonadota</taxon>
        <taxon>Alphaproteobacteria</taxon>
        <taxon>Hyphomicrobiales</taxon>
        <taxon>Enhydrobacter</taxon>
    </lineage>
</organism>
<keyword evidence="3" id="KW-0285">Flavoprotein</keyword>
<proteinExistence type="inferred from homology"/>
<dbReference type="PROSITE" id="PS51387">
    <property type="entry name" value="FAD_PCMH"/>
    <property type="match status" value="1"/>
</dbReference>
<sequence>MMRRDLIKLAGGLPLLTGVANAQPGSQPFQRVRPGDSGWPSEARWQVLNERVGGRLSAVRSPLDACKGGDRAACDALFASFKNPYFIRDNVALTQTTGWADAWVSQPSTYAVAARNAGDVAAAVDFARENRLRLVVRGGGHSYLGASSAPDSLLIWTRPMDSLAIHDAFVAQGCSDAPQPAVSLGAGNVWLRAYAAVTKTGRYVQGGGCCTVNVAGLVQGGGFGSFSKQFGLAGASLLEAEIVTADGQVRIANACTHPDLFWALKGGGGGSFGVITRVTLKTHDLPNFLGGAFGAIQAHSDDAYRRLIARFVAFYRERLFNPHWGETVRFNRNNLFEISMVFQGLDQTTAAATWKPFLDWVAASPTDYTIAAPFMALAAPAHFFWDVSFLKKNLPQVIIADDRPSAPDDAVFWASNLGEAGWYLHDYESIWLSQGLLAEDSQSRLTEALFQASRHWSLQLHFNKGLAGAPAEALAAARETPMNPDVVDAFALVIASASSAPAFAGVPGHEPDLARARREATAVAAVLTQMRTVAPNSGTYVAESGYFQKDWQRAYWGDNYGRLQTVKKKYDPDGLFFAHHGVGSEEWSADGFTRLT</sequence>
<dbReference type="SUPFAM" id="SSF56176">
    <property type="entry name" value="FAD-binding/transporter-associated domain-like"/>
    <property type="match status" value="1"/>
</dbReference>
<evidence type="ECO:0000256" key="5">
    <source>
        <dbReference type="ARBA" id="ARBA00023002"/>
    </source>
</evidence>
<dbReference type="STRING" id="225324.SAMN02745126_02823"/>
<dbReference type="PANTHER" id="PTHR42973">
    <property type="entry name" value="BINDING OXIDOREDUCTASE, PUTATIVE (AFU_ORTHOLOGUE AFUA_1G17690)-RELATED"/>
    <property type="match status" value="1"/>
</dbReference>
<feature type="domain" description="FAD-binding PCMH-type" evidence="6">
    <location>
        <begin position="103"/>
        <end position="285"/>
    </location>
</feature>
<evidence type="ECO:0000313" key="8">
    <source>
        <dbReference type="Proteomes" id="UP000190092"/>
    </source>
</evidence>
<evidence type="ECO:0000256" key="4">
    <source>
        <dbReference type="ARBA" id="ARBA00022827"/>
    </source>
</evidence>
<keyword evidence="8" id="KW-1185">Reference proteome</keyword>
<accession>A0A1T4PGZ2</accession>
<evidence type="ECO:0000313" key="7">
    <source>
        <dbReference type="EMBL" id="SJZ90782.1"/>
    </source>
</evidence>
<name>A0A1T4PGZ2_9HYPH</name>
<dbReference type="Pfam" id="PF01565">
    <property type="entry name" value="FAD_binding_4"/>
    <property type="match status" value="1"/>
</dbReference>
<protein>
    <submittedName>
        <fullName evidence="7">FAD/FMN-containing dehydrogenase</fullName>
    </submittedName>
</protein>
<dbReference type="AlphaFoldDB" id="A0A1T4PGZ2"/>
<dbReference type="InterPro" id="IPR036318">
    <property type="entry name" value="FAD-bd_PCMH-like_sf"/>
</dbReference>
<keyword evidence="5" id="KW-0560">Oxidoreductase</keyword>
<comment type="similarity">
    <text evidence="2">Belongs to the oxygen-dependent FAD-linked oxidoreductase family.</text>
</comment>
<gene>
    <name evidence="7" type="ORF">SAMN02745126_02823</name>
</gene>